<dbReference type="Pfam" id="PF00072">
    <property type="entry name" value="Response_reg"/>
    <property type="match status" value="1"/>
</dbReference>
<dbReference type="InterPro" id="IPR058245">
    <property type="entry name" value="NreC/VraR/RcsB-like_REC"/>
</dbReference>
<dbReference type="InterPro" id="IPR011006">
    <property type="entry name" value="CheY-like_superfamily"/>
</dbReference>
<accession>A0AAE9I3R9</accession>
<dbReference type="GO" id="GO:0006355">
    <property type="term" value="P:regulation of DNA-templated transcription"/>
    <property type="evidence" value="ECO:0007669"/>
    <property type="project" value="InterPro"/>
</dbReference>
<dbReference type="Gene3D" id="1.10.10.10">
    <property type="entry name" value="Winged helix-like DNA-binding domain superfamily/Winged helix DNA-binding domain"/>
    <property type="match status" value="1"/>
</dbReference>
<dbReference type="PANTHER" id="PTHR43214">
    <property type="entry name" value="TWO-COMPONENT RESPONSE REGULATOR"/>
    <property type="match status" value="1"/>
</dbReference>
<dbReference type="Proteomes" id="UP000318943">
    <property type="component" value="Unassembled WGS sequence"/>
</dbReference>
<evidence type="ECO:0000313" key="7">
    <source>
        <dbReference type="EMBL" id="URF06842.1"/>
    </source>
</evidence>
<feature type="domain" description="Response regulatory" evidence="5">
    <location>
        <begin position="7"/>
        <end position="127"/>
    </location>
</feature>
<dbReference type="PRINTS" id="PR00038">
    <property type="entry name" value="HTHLUXR"/>
</dbReference>
<dbReference type="RefSeq" id="WP_144197710.1">
    <property type="nucleotide sequence ID" value="NZ_CAJPVH010000012.1"/>
</dbReference>
<dbReference type="EMBL" id="VCIZ01000005">
    <property type="protein sequence ID" value="TSP12743.1"/>
    <property type="molecule type" value="Genomic_DNA"/>
</dbReference>
<proteinExistence type="predicted"/>
<dbReference type="Gene3D" id="3.40.50.2300">
    <property type="match status" value="1"/>
</dbReference>
<evidence type="ECO:0000256" key="1">
    <source>
        <dbReference type="ARBA" id="ARBA00022553"/>
    </source>
</evidence>
<reference evidence="7" key="2">
    <citation type="journal article" date="2022" name="Microbiol. Resour. Announc.">
        <title>Genome Sequence of Cupriavidus campinensis Strain G5, a Member of a Bacterial Consortium Capable of Polyethylene Degradation.</title>
        <authorList>
            <person name="Schneider B."/>
            <person name="Pfeiffer F."/>
            <person name="Dyall-Smith M."/>
            <person name="Kunte H.J."/>
        </authorList>
    </citation>
    <scope>NUCLEOTIDE SEQUENCE</scope>
    <source>
        <strain evidence="7">G5</strain>
    </source>
</reference>
<reference evidence="7" key="3">
    <citation type="submission" date="2022-05" db="EMBL/GenBank/DDBJ databases">
        <authorList>
            <person name="Kunte H.-J."/>
        </authorList>
    </citation>
    <scope>NUCLEOTIDE SEQUENCE</scope>
    <source>
        <strain evidence="7">G5</strain>
    </source>
</reference>
<feature type="modified residue" description="4-aspartylphosphate" evidence="3">
    <location>
        <position position="58"/>
    </location>
</feature>
<evidence type="ECO:0000256" key="2">
    <source>
        <dbReference type="ARBA" id="ARBA00023125"/>
    </source>
</evidence>
<dbReference type="InterPro" id="IPR000792">
    <property type="entry name" value="Tscrpt_reg_LuxR_C"/>
</dbReference>
<dbReference type="GO" id="GO:0003677">
    <property type="term" value="F:DNA binding"/>
    <property type="evidence" value="ECO:0007669"/>
    <property type="project" value="UniProtKB-KW"/>
</dbReference>
<dbReference type="Proteomes" id="UP001056132">
    <property type="component" value="Chromosome 2"/>
</dbReference>
<dbReference type="GO" id="GO:0000160">
    <property type="term" value="P:phosphorelay signal transduction system"/>
    <property type="evidence" value="ECO:0007669"/>
    <property type="project" value="InterPro"/>
</dbReference>
<evidence type="ECO:0000259" key="4">
    <source>
        <dbReference type="PROSITE" id="PS50043"/>
    </source>
</evidence>
<keyword evidence="2" id="KW-0238">DNA-binding</keyword>
<dbReference type="InterPro" id="IPR016032">
    <property type="entry name" value="Sig_transdc_resp-reg_C-effctor"/>
</dbReference>
<dbReference type="SMART" id="SM00421">
    <property type="entry name" value="HTH_LUXR"/>
    <property type="match status" value="1"/>
</dbReference>
<dbReference type="CDD" id="cd06170">
    <property type="entry name" value="LuxR_C_like"/>
    <property type="match status" value="1"/>
</dbReference>
<keyword evidence="8" id="KW-1185">Reference proteome</keyword>
<sequence>MTLMANRIAVADDHPLILKALHDCLDLTPGFEVVCACANGSALIDALAHTEVDIIVTDFAMGQGDHGVDGFNLLKQLIEHHPKAHVVVISGQMNPGIVARAMNLGVRGFVSKQDELDEVVQACVHVATTTECFYSSTIRTLLNASGAMKKPVHDLTPREMEVVRLYVQGLQLQEIAARVGRSISTVSSQKSTAMDKLGVNKNTDLIRYAYEHGLL</sequence>
<protein>
    <submittedName>
        <fullName evidence="7">Response regulator transcription factor</fullName>
    </submittedName>
</protein>
<dbReference type="AlphaFoldDB" id="A0AAE9I3R9"/>
<dbReference type="InterPro" id="IPR039420">
    <property type="entry name" value="WalR-like"/>
</dbReference>
<dbReference type="EMBL" id="CP097331">
    <property type="protein sequence ID" value="URF06842.1"/>
    <property type="molecule type" value="Genomic_DNA"/>
</dbReference>
<feature type="domain" description="HTH luxR-type" evidence="4">
    <location>
        <begin position="148"/>
        <end position="213"/>
    </location>
</feature>
<keyword evidence="1 3" id="KW-0597">Phosphoprotein</keyword>
<dbReference type="InterPro" id="IPR036388">
    <property type="entry name" value="WH-like_DNA-bd_sf"/>
</dbReference>
<dbReference type="SMART" id="SM00448">
    <property type="entry name" value="REC"/>
    <property type="match status" value="1"/>
</dbReference>
<evidence type="ECO:0000313" key="6">
    <source>
        <dbReference type="EMBL" id="TSP12743.1"/>
    </source>
</evidence>
<dbReference type="CDD" id="cd17535">
    <property type="entry name" value="REC_NarL-like"/>
    <property type="match status" value="1"/>
</dbReference>
<dbReference type="PANTHER" id="PTHR43214:SF17">
    <property type="entry name" value="TRANSCRIPTIONAL REGULATORY PROTEIN RCSB"/>
    <property type="match status" value="1"/>
</dbReference>
<organism evidence="7 9">
    <name type="scientific">Cupriavidus campinensis</name>
    <dbReference type="NCBI Taxonomy" id="151783"/>
    <lineage>
        <taxon>Bacteria</taxon>
        <taxon>Pseudomonadati</taxon>
        <taxon>Pseudomonadota</taxon>
        <taxon>Betaproteobacteria</taxon>
        <taxon>Burkholderiales</taxon>
        <taxon>Burkholderiaceae</taxon>
        <taxon>Cupriavidus</taxon>
    </lineage>
</organism>
<reference evidence="6 8" key="1">
    <citation type="submission" date="2019-05" db="EMBL/GenBank/DDBJ databases">
        <title>Whole genome sequence analysis of Cupriavidus campinensis S14E4C strain.</title>
        <authorList>
            <person name="Abbaszade G."/>
            <person name="Szabo A."/>
            <person name="Toumi M."/>
            <person name="Toth E."/>
        </authorList>
    </citation>
    <scope>NUCLEOTIDE SEQUENCE [LARGE SCALE GENOMIC DNA]</scope>
    <source>
        <strain evidence="6 8">S14E4C</strain>
    </source>
</reference>
<dbReference type="Pfam" id="PF00196">
    <property type="entry name" value="GerE"/>
    <property type="match status" value="1"/>
</dbReference>
<evidence type="ECO:0000256" key="3">
    <source>
        <dbReference type="PROSITE-ProRule" id="PRU00169"/>
    </source>
</evidence>
<evidence type="ECO:0000313" key="8">
    <source>
        <dbReference type="Proteomes" id="UP000318943"/>
    </source>
</evidence>
<evidence type="ECO:0000313" key="9">
    <source>
        <dbReference type="Proteomes" id="UP001056132"/>
    </source>
</evidence>
<dbReference type="SUPFAM" id="SSF46894">
    <property type="entry name" value="C-terminal effector domain of the bipartite response regulators"/>
    <property type="match status" value="1"/>
</dbReference>
<evidence type="ECO:0000259" key="5">
    <source>
        <dbReference type="PROSITE" id="PS50110"/>
    </source>
</evidence>
<dbReference type="InterPro" id="IPR001789">
    <property type="entry name" value="Sig_transdc_resp-reg_receiver"/>
</dbReference>
<dbReference type="KEGG" id="ccam:M5D45_27615"/>
<name>A0AAE9I3R9_9BURK</name>
<gene>
    <name evidence="6" type="ORF">FGG12_11080</name>
    <name evidence="7" type="ORF">M5D45_27615</name>
</gene>
<dbReference type="PROSITE" id="PS50043">
    <property type="entry name" value="HTH_LUXR_2"/>
    <property type="match status" value="1"/>
</dbReference>
<dbReference type="SUPFAM" id="SSF52172">
    <property type="entry name" value="CheY-like"/>
    <property type="match status" value="1"/>
</dbReference>
<dbReference type="PROSITE" id="PS50110">
    <property type="entry name" value="RESPONSE_REGULATORY"/>
    <property type="match status" value="1"/>
</dbReference>